<evidence type="ECO:0000313" key="2">
    <source>
        <dbReference type="EMBL" id="KAF7423233.1"/>
    </source>
</evidence>
<organism evidence="2 3">
    <name type="scientific">Vespula pensylvanica</name>
    <name type="common">Western yellow jacket</name>
    <name type="synonym">Wasp</name>
    <dbReference type="NCBI Taxonomy" id="30213"/>
    <lineage>
        <taxon>Eukaryota</taxon>
        <taxon>Metazoa</taxon>
        <taxon>Ecdysozoa</taxon>
        <taxon>Arthropoda</taxon>
        <taxon>Hexapoda</taxon>
        <taxon>Insecta</taxon>
        <taxon>Pterygota</taxon>
        <taxon>Neoptera</taxon>
        <taxon>Endopterygota</taxon>
        <taxon>Hymenoptera</taxon>
        <taxon>Apocrita</taxon>
        <taxon>Aculeata</taxon>
        <taxon>Vespoidea</taxon>
        <taxon>Vespidae</taxon>
        <taxon>Vespinae</taxon>
        <taxon>Vespula</taxon>
    </lineage>
</organism>
<evidence type="ECO:0000256" key="1">
    <source>
        <dbReference type="SAM" id="MobiDB-lite"/>
    </source>
</evidence>
<reference evidence="2" key="1">
    <citation type="journal article" date="2020" name="G3 (Bethesda)">
        <title>High-Quality Assemblies for Three Invasive Social Wasps from the &lt;i&gt;Vespula&lt;/i&gt; Genus.</title>
        <authorList>
            <person name="Harrop T.W.R."/>
            <person name="Guhlin J."/>
            <person name="McLaughlin G.M."/>
            <person name="Permina E."/>
            <person name="Stockwell P."/>
            <person name="Gilligan J."/>
            <person name="Le Lec M.F."/>
            <person name="Gruber M.A.M."/>
            <person name="Quinn O."/>
            <person name="Lovegrove M."/>
            <person name="Duncan E.J."/>
            <person name="Remnant E.J."/>
            <person name="Van Eeckhoven J."/>
            <person name="Graham B."/>
            <person name="Knapp R.A."/>
            <person name="Langford K.W."/>
            <person name="Kronenberg Z."/>
            <person name="Press M.O."/>
            <person name="Eacker S.M."/>
            <person name="Wilson-Rankin E.E."/>
            <person name="Purcell J."/>
            <person name="Lester P.J."/>
            <person name="Dearden P.K."/>
        </authorList>
    </citation>
    <scope>NUCLEOTIDE SEQUENCE</scope>
    <source>
        <strain evidence="2">Volc-1</strain>
    </source>
</reference>
<keyword evidence="3" id="KW-1185">Reference proteome</keyword>
<feature type="compositionally biased region" description="Gly residues" evidence="1">
    <location>
        <begin position="66"/>
        <end position="79"/>
    </location>
</feature>
<dbReference type="EMBL" id="JACSDY010000007">
    <property type="protein sequence ID" value="KAF7423233.1"/>
    <property type="molecule type" value="Genomic_DNA"/>
</dbReference>
<protein>
    <submittedName>
        <fullName evidence="2">Uncharacterized protein</fullName>
    </submittedName>
</protein>
<comment type="caution">
    <text evidence="2">The sequence shown here is derived from an EMBL/GenBank/DDBJ whole genome shotgun (WGS) entry which is preliminary data.</text>
</comment>
<name>A0A834P001_VESPE</name>
<gene>
    <name evidence="2" type="ORF">H0235_008516</name>
</gene>
<feature type="compositionally biased region" description="Acidic residues" evidence="1">
    <location>
        <begin position="55"/>
        <end position="65"/>
    </location>
</feature>
<dbReference type="AlphaFoldDB" id="A0A834P001"/>
<dbReference type="Proteomes" id="UP000600918">
    <property type="component" value="Unassembled WGS sequence"/>
</dbReference>
<sequence>MCSLCLRRTKNKSQKKYITTRFNFYPNYEYDRRTFVKSSDDDGDSDDGGGGGSDGYDDGDGDGDGDGNGNGDGNGGGASGNCKKDLRDGRTLLNAFLSPPT</sequence>
<accession>A0A834P001</accession>
<feature type="region of interest" description="Disordered" evidence="1">
    <location>
        <begin position="35"/>
        <end position="86"/>
    </location>
</feature>
<evidence type="ECO:0000313" key="3">
    <source>
        <dbReference type="Proteomes" id="UP000600918"/>
    </source>
</evidence>
<proteinExistence type="predicted"/>